<protein>
    <submittedName>
        <fullName evidence="1">BQ5605_C002g01328 protein</fullName>
    </submittedName>
</protein>
<dbReference type="EMBL" id="FQNC01000041">
    <property type="protein sequence ID" value="SGY32185.1"/>
    <property type="molecule type" value="Genomic_DNA"/>
</dbReference>
<gene>
    <name evidence="1" type="primary">BQ5605_C002g01328</name>
    <name evidence="1" type="ORF">BQ5605_C002G01328</name>
</gene>
<reference evidence="1 2" key="1">
    <citation type="submission" date="2016-11" db="EMBL/GenBank/DDBJ databases">
        <authorList>
            <person name="Jaros S."/>
            <person name="Januszkiewicz K."/>
            <person name="Wedrychowicz H."/>
        </authorList>
    </citation>
    <scope>NUCLEOTIDE SEQUENCE [LARGE SCALE GENOMIC DNA]</scope>
</reference>
<name>A0A2X0P1F2_9BASI</name>
<dbReference type="Proteomes" id="UP000249464">
    <property type="component" value="Unassembled WGS sequence"/>
</dbReference>
<accession>A0A2X0P1F2</accession>
<organism evidence="1 2">
    <name type="scientific">Microbotryum silenes-dioicae</name>
    <dbReference type="NCBI Taxonomy" id="796604"/>
    <lineage>
        <taxon>Eukaryota</taxon>
        <taxon>Fungi</taxon>
        <taxon>Dikarya</taxon>
        <taxon>Basidiomycota</taxon>
        <taxon>Pucciniomycotina</taxon>
        <taxon>Microbotryomycetes</taxon>
        <taxon>Microbotryales</taxon>
        <taxon>Microbotryaceae</taxon>
        <taxon>Microbotryum</taxon>
    </lineage>
</organism>
<evidence type="ECO:0000313" key="1">
    <source>
        <dbReference type="EMBL" id="SGY32185.1"/>
    </source>
</evidence>
<keyword evidence="2" id="KW-1185">Reference proteome</keyword>
<proteinExistence type="predicted"/>
<dbReference type="AlphaFoldDB" id="A0A2X0P1F2"/>
<sequence>MCLSEAPECLVHLAVGCPFARRLWSALSPTPHPVFVDFVCPVVSRSERRLVELRVLFFHSIWKLCRRRRFSSDLLEPITETEFEGLRASIQESKGRLVSLVNESYTTGFCQCCGPPGRLWWMYQHTVVSAAPACGVGVPIRSHVQALWEGHRNLAKFLGARVAPYHGLPWACSSARSWAPRGSTLLFVPLRSTESAPRRVMTTIQPILALRHV</sequence>
<evidence type="ECO:0000313" key="2">
    <source>
        <dbReference type="Proteomes" id="UP000249464"/>
    </source>
</evidence>